<protein>
    <submittedName>
        <fullName evidence="1">Uncharacterized protein</fullName>
    </submittedName>
</protein>
<comment type="caution">
    <text evidence="1">The sequence shown here is derived from an EMBL/GenBank/DDBJ whole genome shotgun (WGS) entry which is preliminary data.</text>
</comment>
<dbReference type="Proteomes" id="UP000282957">
    <property type="component" value="Unassembled WGS sequence"/>
</dbReference>
<gene>
    <name evidence="1" type="ORF">EOD42_03060</name>
</gene>
<dbReference type="EMBL" id="SACL01000001">
    <property type="protein sequence ID" value="RVT99101.1"/>
    <property type="molecule type" value="Genomic_DNA"/>
</dbReference>
<reference evidence="1 2" key="1">
    <citation type="submission" date="2019-01" db="EMBL/GenBank/DDBJ databases">
        <authorList>
            <person name="Chen W.-M."/>
        </authorList>
    </citation>
    <scope>NUCLEOTIDE SEQUENCE [LARGE SCALE GENOMIC DNA]</scope>
    <source>
        <strain evidence="1 2">CCP-6</strain>
    </source>
</reference>
<sequence length="88" mass="10087">MPEWAWVWRAWCALSADRQWLVTMQMVAPPMGAPVFQSRPVPRPVAWAAVQGWADRHDLAPVERDDLLALIQGMDAEFMLISNERGRE</sequence>
<dbReference type="OrthoDB" id="7221684at2"/>
<keyword evidence="2" id="KW-1185">Reference proteome</keyword>
<dbReference type="AlphaFoldDB" id="A0A437MN79"/>
<proteinExistence type="predicted"/>
<evidence type="ECO:0000313" key="2">
    <source>
        <dbReference type="Proteomes" id="UP000282957"/>
    </source>
</evidence>
<evidence type="ECO:0000313" key="1">
    <source>
        <dbReference type="EMBL" id="RVT99101.1"/>
    </source>
</evidence>
<organism evidence="1 2">
    <name type="scientific">Rhodovarius crocodyli</name>
    <dbReference type="NCBI Taxonomy" id="1979269"/>
    <lineage>
        <taxon>Bacteria</taxon>
        <taxon>Pseudomonadati</taxon>
        <taxon>Pseudomonadota</taxon>
        <taxon>Alphaproteobacteria</taxon>
        <taxon>Acetobacterales</taxon>
        <taxon>Roseomonadaceae</taxon>
        <taxon>Rhodovarius</taxon>
    </lineage>
</organism>
<accession>A0A437MN79</accession>
<name>A0A437MN79_9PROT</name>